<gene>
    <name evidence="1" type="ORF">A3J04_04055</name>
</gene>
<accession>A0A1G2GYB0</accession>
<reference evidence="1 2" key="1">
    <citation type="journal article" date="2016" name="Nat. Commun.">
        <title>Thousands of microbial genomes shed light on interconnected biogeochemical processes in an aquifer system.</title>
        <authorList>
            <person name="Anantharaman K."/>
            <person name="Brown C.T."/>
            <person name="Hug L.A."/>
            <person name="Sharon I."/>
            <person name="Castelle C.J."/>
            <person name="Probst A.J."/>
            <person name="Thomas B.C."/>
            <person name="Singh A."/>
            <person name="Wilkins M.J."/>
            <person name="Karaoz U."/>
            <person name="Brodie E.L."/>
            <person name="Williams K.H."/>
            <person name="Hubbard S.S."/>
            <person name="Banfield J.F."/>
        </authorList>
    </citation>
    <scope>NUCLEOTIDE SEQUENCE [LARGE SCALE GENOMIC DNA]</scope>
</reference>
<dbReference type="SUPFAM" id="SSF55729">
    <property type="entry name" value="Acyl-CoA N-acyltransferases (Nat)"/>
    <property type="match status" value="1"/>
</dbReference>
<organism evidence="1 2">
    <name type="scientific">Candidatus Ryanbacteria bacterium RIFCSPLOWO2_02_FULL_47_14</name>
    <dbReference type="NCBI Taxonomy" id="1802129"/>
    <lineage>
        <taxon>Bacteria</taxon>
        <taxon>Candidatus Ryaniibacteriota</taxon>
    </lineage>
</organism>
<sequence>MIFEQKKFFFKTIRIILDNEALKRALQARGHSYITGLSYNNFPAGSEVRIKSKKTTVIKLGDDYFKRFNDTTRNEIRRTEKVSDLSFQIPDANRDAVYRLYRAFESEGNRIVRPAEYFYQSVFFGAYLGSELMAAILCYDAYPYMRAHAIVSSLSENPLHRKWKSFVLRRLVFEICNYGKERDYLWFDLGGVNLSDEEKAGITAFKLGFGGRMISEYTYTYKSPFLRFLKILNF</sequence>
<protein>
    <recommendedName>
        <fullName evidence="3">BioF2-like acetyltransferase domain-containing protein</fullName>
    </recommendedName>
</protein>
<evidence type="ECO:0000313" key="2">
    <source>
        <dbReference type="Proteomes" id="UP000177954"/>
    </source>
</evidence>
<dbReference type="AlphaFoldDB" id="A0A1G2GYB0"/>
<dbReference type="Gene3D" id="3.40.630.30">
    <property type="match status" value="1"/>
</dbReference>
<dbReference type="EMBL" id="MHNZ01000036">
    <property type="protein sequence ID" value="OGZ55204.1"/>
    <property type="molecule type" value="Genomic_DNA"/>
</dbReference>
<proteinExistence type="predicted"/>
<dbReference type="Proteomes" id="UP000177954">
    <property type="component" value="Unassembled WGS sequence"/>
</dbReference>
<dbReference type="STRING" id="1802129.A3J04_04055"/>
<comment type="caution">
    <text evidence="1">The sequence shown here is derived from an EMBL/GenBank/DDBJ whole genome shotgun (WGS) entry which is preliminary data.</text>
</comment>
<name>A0A1G2GYB0_9BACT</name>
<evidence type="ECO:0000313" key="1">
    <source>
        <dbReference type="EMBL" id="OGZ55204.1"/>
    </source>
</evidence>
<evidence type="ECO:0008006" key="3">
    <source>
        <dbReference type="Google" id="ProtNLM"/>
    </source>
</evidence>
<dbReference type="InterPro" id="IPR016181">
    <property type="entry name" value="Acyl_CoA_acyltransferase"/>
</dbReference>